<feature type="compositionally biased region" description="Basic and acidic residues" evidence="1">
    <location>
        <begin position="153"/>
        <end position="167"/>
    </location>
</feature>
<dbReference type="EMBL" id="CAEQ01002461">
    <property type="protein sequence ID" value="CCD16818.1"/>
    <property type="molecule type" value="Genomic_DNA"/>
</dbReference>
<accession>F9WHM5</accession>
<feature type="compositionally biased region" description="Basic and acidic residues" evidence="1">
    <location>
        <begin position="267"/>
        <end position="281"/>
    </location>
</feature>
<feature type="region of interest" description="Disordered" evidence="1">
    <location>
        <begin position="139"/>
        <end position="167"/>
    </location>
</feature>
<protein>
    <submittedName>
        <fullName evidence="3">Variant surface glycoprotein</fullName>
    </submittedName>
</protein>
<evidence type="ECO:0000313" key="4">
    <source>
        <dbReference type="Proteomes" id="UP000000702"/>
    </source>
</evidence>
<reference evidence="4" key="1">
    <citation type="submission" date="2011-07" db="EMBL/GenBank/DDBJ databases">
        <title>Divergent evolution of antigenic variation in African trypanosomes.</title>
        <authorList>
            <person name="Jackson A.P."/>
            <person name="Berry A."/>
            <person name="Allison H.C."/>
            <person name="Burton P."/>
            <person name="Anderson J."/>
            <person name="Aslett M."/>
            <person name="Brown R."/>
            <person name="Corton N."/>
            <person name="Harris D."/>
            <person name="Hauser H."/>
            <person name="Gamble J."/>
            <person name="Gilderthorp R."/>
            <person name="McQuillan J."/>
            <person name="Quail M.A."/>
            <person name="Sanders M."/>
            <person name="Van Tonder A."/>
            <person name="Ginger M.L."/>
            <person name="Donelson J.E."/>
            <person name="Field M.C."/>
            <person name="Barry J.D."/>
            <person name="Berriman M."/>
            <person name="Hertz-Fowler C."/>
        </authorList>
    </citation>
    <scope>NUCLEOTIDE SEQUENCE [LARGE SCALE GENOMIC DNA]</scope>
    <source>
        <strain evidence="4">IL3000</strain>
    </source>
</reference>
<dbReference type="VEuPathDB" id="TriTrypDB:TcIL3000_0_17170"/>
<gene>
    <name evidence="3" type="ORF">TCIL3000_0_17170</name>
</gene>
<organism evidence="3 4">
    <name type="scientific">Trypanosoma congolense (strain IL3000)</name>
    <dbReference type="NCBI Taxonomy" id="1068625"/>
    <lineage>
        <taxon>Eukaryota</taxon>
        <taxon>Discoba</taxon>
        <taxon>Euglenozoa</taxon>
        <taxon>Kinetoplastea</taxon>
        <taxon>Metakinetoplastina</taxon>
        <taxon>Trypanosomatida</taxon>
        <taxon>Trypanosomatidae</taxon>
        <taxon>Trypanosoma</taxon>
        <taxon>Nannomonas</taxon>
    </lineage>
</organism>
<feature type="chain" id="PRO_5003390348" evidence="2">
    <location>
        <begin position="18"/>
        <end position="349"/>
    </location>
</feature>
<evidence type="ECO:0000256" key="2">
    <source>
        <dbReference type="SAM" id="SignalP"/>
    </source>
</evidence>
<feature type="compositionally biased region" description="Polar residues" evidence="1">
    <location>
        <begin position="315"/>
        <end position="325"/>
    </location>
</feature>
<feature type="compositionally biased region" description="Polar residues" evidence="1">
    <location>
        <begin position="293"/>
        <end position="307"/>
    </location>
</feature>
<proteinExistence type="predicted"/>
<comment type="caution">
    <text evidence="3">The sequence shown here is derived from an EMBL/GenBank/DDBJ whole genome shotgun (WGS) entry which is preliminary data.</text>
</comment>
<keyword evidence="4" id="KW-1185">Reference proteome</keyword>
<sequence length="349" mass="39785">MKVLSMMMFMCVIGVNGDMDDHNKDAHRRLCDVLRASVYKWEDVKKRDDDDPLRKALGRTLFGNDGRMDLESIRTFSAVYRGDEDRDLFCGQRHAGYNKEKQLRWPGYSGPHDLLCLCTPGENGWPLKSSNDDRAKNKLCGQEKGTSASENEGWSKNKENKKGEKQMKATWDGVVQECLKDDGHKRNLQDALKVFTEKLEHKSGDVTNPDRYQLGEGTPNNWLACTGKPPYGVCVLYYNSTKQNEDMPWWKDLEDAIKIEQARQEQKKLEDKKQKQEETEKKKKGKNQKQSQLPQETRANALKSTKTATEEAEQDNTQNISTPIATTEETSGTLITTPCSWLLSALLLI</sequence>
<feature type="region of interest" description="Disordered" evidence="1">
    <location>
        <begin position="267"/>
        <end position="331"/>
    </location>
</feature>
<dbReference type="Proteomes" id="UP000000702">
    <property type="component" value="Unassembled WGS sequence"/>
</dbReference>
<name>F9WHM5_TRYCI</name>
<reference evidence="3 4" key="2">
    <citation type="journal article" date="2012" name="Proc. Natl. Acad. Sci. U.S.A.">
        <title>Antigenic diversity is generated by distinct evolutionary mechanisms in African trypanosome species.</title>
        <authorList>
            <person name="Jackson A.P."/>
            <person name="Berry A."/>
            <person name="Aslett M."/>
            <person name="Allison H.C."/>
            <person name="Burton P."/>
            <person name="Vavrova-Anderson J."/>
            <person name="Brown R."/>
            <person name="Browne H."/>
            <person name="Corton N."/>
            <person name="Hauser H."/>
            <person name="Gamble J."/>
            <person name="Gilderthorp R."/>
            <person name="Marcello L."/>
            <person name="McQuillan J."/>
            <person name="Otto T.D."/>
            <person name="Quail M.A."/>
            <person name="Sanders M.J."/>
            <person name="van Tonder A."/>
            <person name="Ginger M.L."/>
            <person name="Field M.C."/>
            <person name="Barry J.D."/>
            <person name="Hertz-Fowler C."/>
            <person name="Berriman M."/>
        </authorList>
    </citation>
    <scope>NUCLEOTIDE SEQUENCE [LARGE SCALE GENOMIC DNA]</scope>
    <source>
        <strain evidence="3 4">IL3000</strain>
    </source>
</reference>
<evidence type="ECO:0000313" key="3">
    <source>
        <dbReference type="EMBL" id="CCD16818.1"/>
    </source>
</evidence>
<feature type="signal peptide" evidence="2">
    <location>
        <begin position="1"/>
        <end position="17"/>
    </location>
</feature>
<evidence type="ECO:0000256" key="1">
    <source>
        <dbReference type="SAM" id="MobiDB-lite"/>
    </source>
</evidence>
<dbReference type="AlphaFoldDB" id="F9WHM5"/>
<keyword evidence="2" id="KW-0732">Signal</keyword>